<dbReference type="AlphaFoldDB" id="A0A239CAM1"/>
<keyword evidence="1" id="KW-0812">Transmembrane</keyword>
<feature type="transmembrane region" description="Helical" evidence="1">
    <location>
        <begin position="212"/>
        <end position="230"/>
    </location>
</feature>
<feature type="transmembrane region" description="Helical" evidence="1">
    <location>
        <begin position="185"/>
        <end position="206"/>
    </location>
</feature>
<feature type="transmembrane region" description="Helical" evidence="1">
    <location>
        <begin position="404"/>
        <end position="423"/>
    </location>
</feature>
<keyword evidence="4" id="KW-1185">Reference proteome</keyword>
<evidence type="ECO:0000259" key="2">
    <source>
        <dbReference type="SMART" id="SM00014"/>
    </source>
</evidence>
<feature type="domain" description="Phosphatidic acid phosphatase type 2/haloperoxidase" evidence="2">
    <location>
        <begin position="362"/>
        <end position="472"/>
    </location>
</feature>
<dbReference type="InterPro" id="IPR000326">
    <property type="entry name" value="PAP2/HPO"/>
</dbReference>
<keyword evidence="1" id="KW-1133">Transmembrane helix</keyword>
<feature type="transmembrane region" description="Helical" evidence="1">
    <location>
        <begin position="329"/>
        <end position="352"/>
    </location>
</feature>
<proteinExistence type="predicted"/>
<dbReference type="Proteomes" id="UP000198373">
    <property type="component" value="Unassembled WGS sequence"/>
</dbReference>
<feature type="domain" description="Phosphatidic acid phosphatase type 2/haloperoxidase" evidence="2">
    <location>
        <begin position="110"/>
        <end position="227"/>
    </location>
</feature>
<gene>
    <name evidence="3" type="ORF">SAMN06893096_102304</name>
</gene>
<dbReference type="PANTHER" id="PTHR14969:SF13">
    <property type="entry name" value="AT30094P"/>
    <property type="match status" value="1"/>
</dbReference>
<dbReference type="RefSeq" id="WP_089304499.1">
    <property type="nucleotide sequence ID" value="NZ_FZOO01000002.1"/>
</dbReference>
<evidence type="ECO:0000313" key="3">
    <source>
        <dbReference type="EMBL" id="SNS16403.1"/>
    </source>
</evidence>
<feature type="transmembrane region" description="Helical" evidence="1">
    <location>
        <begin position="88"/>
        <end position="107"/>
    </location>
</feature>
<keyword evidence="1" id="KW-0472">Membrane</keyword>
<dbReference type="PANTHER" id="PTHR14969">
    <property type="entry name" value="SPHINGOSINE-1-PHOSPHATE PHOSPHOHYDROLASE"/>
    <property type="match status" value="1"/>
</dbReference>
<feature type="transmembrane region" description="Helical" evidence="1">
    <location>
        <begin position="155"/>
        <end position="173"/>
    </location>
</feature>
<name>A0A239CAM1_9ACTN</name>
<feature type="transmembrane region" description="Helical" evidence="1">
    <location>
        <begin position="30"/>
        <end position="50"/>
    </location>
</feature>
<feature type="transmembrane region" description="Helical" evidence="1">
    <location>
        <begin position="430"/>
        <end position="451"/>
    </location>
</feature>
<organism evidence="3 4">
    <name type="scientific">Geodermatophilus pulveris</name>
    <dbReference type="NCBI Taxonomy" id="1564159"/>
    <lineage>
        <taxon>Bacteria</taxon>
        <taxon>Bacillati</taxon>
        <taxon>Actinomycetota</taxon>
        <taxon>Actinomycetes</taxon>
        <taxon>Geodermatophilales</taxon>
        <taxon>Geodermatophilaceae</taxon>
        <taxon>Geodermatophilus</taxon>
    </lineage>
</organism>
<feature type="transmembrane region" description="Helical" evidence="1">
    <location>
        <begin position="276"/>
        <end position="298"/>
    </location>
</feature>
<protein>
    <submittedName>
        <fullName evidence="3">Undecaprenyl-diphosphatase</fullName>
    </submittedName>
</protein>
<dbReference type="OrthoDB" id="5289372at2"/>
<dbReference type="SUPFAM" id="SSF48317">
    <property type="entry name" value="Acid phosphatase/Vanadium-dependent haloperoxidase"/>
    <property type="match status" value="2"/>
</dbReference>
<feature type="transmembrane region" description="Helical" evidence="1">
    <location>
        <begin position="457"/>
        <end position="476"/>
    </location>
</feature>
<evidence type="ECO:0000256" key="1">
    <source>
        <dbReference type="SAM" id="Phobius"/>
    </source>
</evidence>
<feature type="transmembrane region" description="Helical" evidence="1">
    <location>
        <begin position="114"/>
        <end position="135"/>
    </location>
</feature>
<dbReference type="CDD" id="cd03392">
    <property type="entry name" value="PAP2_like_2"/>
    <property type="match status" value="1"/>
</dbReference>
<dbReference type="Pfam" id="PF01569">
    <property type="entry name" value="PAP2"/>
    <property type="match status" value="2"/>
</dbReference>
<dbReference type="EMBL" id="FZOO01000002">
    <property type="protein sequence ID" value="SNS16403.1"/>
    <property type="molecule type" value="Genomic_DNA"/>
</dbReference>
<evidence type="ECO:0000313" key="4">
    <source>
        <dbReference type="Proteomes" id="UP000198373"/>
    </source>
</evidence>
<accession>A0A239CAM1</accession>
<reference evidence="4" key="1">
    <citation type="submission" date="2017-06" db="EMBL/GenBank/DDBJ databases">
        <authorList>
            <person name="Varghese N."/>
            <person name="Submissions S."/>
        </authorList>
    </citation>
    <scope>NUCLEOTIDE SEQUENCE [LARGE SCALE GENOMIC DNA]</scope>
    <source>
        <strain evidence="4">DSM 46839</strain>
    </source>
</reference>
<sequence length="491" mass="50112">MTRDSAVRTPAPGGVGTDTTGVGRFGLRALLGWVALLAGAVPFLLLWLLVQRSWSPLGSLDGEVAAALNAEVSGSPVLVSVLRWVTDLGGAGAAVLAMVLATAFLLVRGQRRLAAFVATTGIGLAVLGPLAKAVVDRARPVVASPVVETPSNASFPSGHAMTAVVVYGALLLVALPSVRRRARPWLVAATALLVVVVGATRLALGVHFVSDVLAGWALGAGWLAVTAAAFRGWQHDRAGPVEEPLDPLDVPPAEVVPLAPSADPALPRGRATALRLVAVAAGLFAVLAALGLVVTAVLPDTLLGRLDRSVVGWAAELRTRWLTTVMETVGLLGGTRTVIAVGVSLAVLGLAVAASWRPVAFVVVTLLGEVALYYLTSQVVSRARPAVADLTSGLPVAASWPSGHAAAAAALYGALAALVVVYARVPRRWLVLAVALLLAAATGASRVYVAAHHPTDVLAGLALGGLWVWACARWLLPPPGQGVRAGTAAGR</sequence>
<feature type="transmembrane region" description="Helical" evidence="1">
    <location>
        <begin position="359"/>
        <end position="376"/>
    </location>
</feature>
<dbReference type="SMART" id="SM00014">
    <property type="entry name" value="acidPPc"/>
    <property type="match status" value="2"/>
</dbReference>
<dbReference type="Gene3D" id="1.20.144.10">
    <property type="entry name" value="Phosphatidic acid phosphatase type 2/haloperoxidase"/>
    <property type="match status" value="2"/>
</dbReference>
<dbReference type="InterPro" id="IPR036938">
    <property type="entry name" value="PAP2/HPO_sf"/>
</dbReference>